<organism evidence="2 3">
    <name type="scientific">Cellulomonas gilvus (strain ATCC 13127 / NRRL B-14078)</name>
    <name type="common">Cellvibrio gilvus</name>
    <dbReference type="NCBI Taxonomy" id="593907"/>
    <lineage>
        <taxon>Bacteria</taxon>
        <taxon>Bacillati</taxon>
        <taxon>Actinomycetota</taxon>
        <taxon>Actinomycetes</taxon>
        <taxon>Micrococcales</taxon>
        <taxon>Cellulomonadaceae</taxon>
        <taxon>Cellulomonas</taxon>
    </lineage>
</organism>
<name>F8A0Y0_CELGA</name>
<gene>
    <name evidence="2" type="ordered locus">Celgi_1083</name>
</gene>
<dbReference type="STRING" id="593907.Celgi_1083"/>
<accession>F8A0Y0</accession>
<dbReference type="KEGG" id="cga:Celgi_1083"/>
<feature type="domain" description="Polysaccharide pyruvyl transferase" evidence="1">
    <location>
        <begin position="71"/>
        <end position="222"/>
    </location>
</feature>
<dbReference type="Proteomes" id="UP000000485">
    <property type="component" value="Chromosome"/>
</dbReference>
<dbReference type="OrthoDB" id="9803627at2"/>
<evidence type="ECO:0000313" key="2">
    <source>
        <dbReference type="EMBL" id="AEI11602.1"/>
    </source>
</evidence>
<sequence>MDEPGDFERLVGGVAAFQWNPLREHDGRSALVNNVGDLLGPLVVELMLERLDPTVRLAQVPARRVLSVGSVLHLGRRRDVVWGSGLNGKADNGHVTADLELDVRAVRGPLTAAFLRARGVDVPEVYGDPALLLPELLPELVRWTRVKRWDVLVAPNLNDRADLTDDALPAGDTDGGTRVLDPTDSVRSVLRTIAQSRIVVGSSLHAVVVADALGIPARFVASAHEDPLKYRDYLAGTGRAHARIARDVPDALALGGHGAPSFDRDALVASFPRDVWGLGSRLRTVHGRPIPTAEFPDEVLRRVPELVAGTLDVGAATTQLVDELLPRAIDAALADAPEADALVAGAATFRDLVVPEPEPAPEGTTAHLLDLVDERDARRLALEVRLAARGLCAEGRADRPTDSGRVLSLSLECDRVTGGIGHLDLVLVGPGRQRSVVAVPRSPFHRRQWHLDLDVLVPASATAGAGPWEVRLAVTDVEDQVHEIPVARPGTLGLGVASVRPAHEVEPWTVDGTPAAATA</sequence>
<dbReference type="RefSeq" id="WP_013883121.1">
    <property type="nucleotide sequence ID" value="NC_015671.1"/>
</dbReference>
<protein>
    <recommendedName>
        <fullName evidence="1">Polysaccharide pyruvyl transferase domain-containing protein</fullName>
    </recommendedName>
</protein>
<dbReference type="AlphaFoldDB" id="F8A0Y0"/>
<dbReference type="EMBL" id="CP002665">
    <property type="protein sequence ID" value="AEI11602.1"/>
    <property type="molecule type" value="Genomic_DNA"/>
</dbReference>
<proteinExistence type="predicted"/>
<dbReference type="eggNOG" id="COG2327">
    <property type="taxonomic scope" value="Bacteria"/>
</dbReference>
<evidence type="ECO:0000259" key="1">
    <source>
        <dbReference type="Pfam" id="PF04230"/>
    </source>
</evidence>
<evidence type="ECO:0000313" key="3">
    <source>
        <dbReference type="Proteomes" id="UP000000485"/>
    </source>
</evidence>
<dbReference type="Pfam" id="PF04230">
    <property type="entry name" value="PS_pyruv_trans"/>
    <property type="match status" value="1"/>
</dbReference>
<dbReference type="HOGENOM" id="CLU_524489_0_0_11"/>
<dbReference type="InterPro" id="IPR007345">
    <property type="entry name" value="Polysacch_pyruvyl_Trfase"/>
</dbReference>
<reference evidence="3" key="1">
    <citation type="submission" date="2011-04" db="EMBL/GenBank/DDBJ databases">
        <title>Complete sequence of Cellvibrio gilvus ATCC 13127.</title>
        <authorList>
            <person name="Lucas S."/>
            <person name="Han J."/>
            <person name="Lapidus A."/>
            <person name="Cheng J.-F."/>
            <person name="Goodwin L."/>
            <person name="Pitluck S."/>
            <person name="Peters L."/>
            <person name="Munk A."/>
            <person name="Detter J.C."/>
            <person name="Han C."/>
            <person name="Tapia R."/>
            <person name="Land M."/>
            <person name="Hauser L."/>
            <person name="Kyrpides N."/>
            <person name="Ivanova N."/>
            <person name="Ovchinnikova G."/>
            <person name="Pagani I."/>
            <person name="Mead D."/>
            <person name="Brumm P."/>
            <person name="Woyke T."/>
        </authorList>
    </citation>
    <scope>NUCLEOTIDE SEQUENCE [LARGE SCALE GENOMIC DNA]</scope>
    <source>
        <strain evidence="3">ATCC 13127 / NRRL B-14078</strain>
    </source>
</reference>
<keyword evidence="3" id="KW-1185">Reference proteome</keyword>